<dbReference type="Proteomes" id="UP000046395">
    <property type="component" value="Unassembled WGS sequence"/>
</dbReference>
<evidence type="ECO:0000313" key="3">
    <source>
        <dbReference type="WBParaSite" id="TMUE_3000010993.1"/>
    </source>
</evidence>
<name>A0A5S6QV42_TRIMR</name>
<reference evidence="3" key="1">
    <citation type="submission" date="2019-12" db="UniProtKB">
        <authorList>
            <consortium name="WormBaseParasite"/>
        </authorList>
    </citation>
    <scope>IDENTIFICATION</scope>
</reference>
<feature type="compositionally biased region" description="Polar residues" evidence="1">
    <location>
        <begin position="107"/>
        <end position="117"/>
    </location>
</feature>
<feature type="region of interest" description="Disordered" evidence="1">
    <location>
        <begin position="101"/>
        <end position="149"/>
    </location>
</feature>
<protein>
    <submittedName>
        <fullName evidence="3">Uncharacterized protein</fullName>
    </submittedName>
</protein>
<proteinExistence type="predicted"/>
<organism evidence="2 3">
    <name type="scientific">Trichuris muris</name>
    <name type="common">Mouse whipworm</name>
    <dbReference type="NCBI Taxonomy" id="70415"/>
    <lineage>
        <taxon>Eukaryota</taxon>
        <taxon>Metazoa</taxon>
        <taxon>Ecdysozoa</taxon>
        <taxon>Nematoda</taxon>
        <taxon>Enoplea</taxon>
        <taxon>Dorylaimia</taxon>
        <taxon>Trichinellida</taxon>
        <taxon>Trichuridae</taxon>
        <taxon>Trichuris</taxon>
    </lineage>
</organism>
<evidence type="ECO:0000256" key="1">
    <source>
        <dbReference type="SAM" id="MobiDB-lite"/>
    </source>
</evidence>
<evidence type="ECO:0000313" key="2">
    <source>
        <dbReference type="Proteomes" id="UP000046395"/>
    </source>
</evidence>
<sequence>MDARARARRHQRNSPLTLPDVGARCLYCSTSADGGNNAAEGNLGGEDRSATRNFYSRLAASFNEIGFRLNRIRRHLSLETTQAAGRPAHLYVHGQIQGSVSLFKGQQPPSWGSDQSSPRVEEARRTPAPRRQTRRAEGGRKIALTVQPR</sequence>
<accession>A0A5S6QV42</accession>
<dbReference type="WBParaSite" id="TMUE_3000010993.1">
    <property type="protein sequence ID" value="TMUE_3000010993.1"/>
    <property type="gene ID" value="WBGene00301125"/>
</dbReference>
<dbReference type="AlphaFoldDB" id="A0A5S6QV42"/>
<keyword evidence="2" id="KW-1185">Reference proteome</keyword>